<evidence type="ECO:0000313" key="3">
    <source>
        <dbReference type="Proteomes" id="UP000268014"/>
    </source>
</evidence>
<dbReference type="OMA" id="FRANQCY"/>
<proteinExistence type="predicted"/>
<dbReference type="STRING" id="6290.A0A158QPH6"/>
<dbReference type="AlphaFoldDB" id="A0A158QPH6"/>
<name>A0A158QPH6_HAEPC</name>
<evidence type="ECO:0000256" key="1">
    <source>
        <dbReference type="SAM" id="MobiDB-lite"/>
    </source>
</evidence>
<evidence type="ECO:0000313" key="2">
    <source>
        <dbReference type="EMBL" id="VDO46366.1"/>
    </source>
</evidence>
<dbReference type="WBParaSite" id="HPLM_0001269001-mRNA-1">
    <property type="protein sequence ID" value="HPLM_0001269001-mRNA-1"/>
    <property type="gene ID" value="HPLM_0001269001"/>
</dbReference>
<reference evidence="4" key="1">
    <citation type="submission" date="2016-04" db="UniProtKB">
        <authorList>
            <consortium name="WormBaseParasite"/>
        </authorList>
    </citation>
    <scope>IDENTIFICATION</scope>
</reference>
<feature type="compositionally biased region" description="Basic and acidic residues" evidence="1">
    <location>
        <begin position="366"/>
        <end position="383"/>
    </location>
</feature>
<dbReference type="OrthoDB" id="5817023at2759"/>
<feature type="region of interest" description="Disordered" evidence="1">
    <location>
        <begin position="360"/>
        <end position="383"/>
    </location>
</feature>
<gene>
    <name evidence="2" type="ORF">HPLM_LOCUS12682</name>
</gene>
<organism evidence="4">
    <name type="scientific">Haemonchus placei</name>
    <name type="common">Barber's pole worm</name>
    <dbReference type="NCBI Taxonomy" id="6290"/>
    <lineage>
        <taxon>Eukaryota</taxon>
        <taxon>Metazoa</taxon>
        <taxon>Ecdysozoa</taxon>
        <taxon>Nematoda</taxon>
        <taxon>Chromadorea</taxon>
        <taxon>Rhabditida</taxon>
        <taxon>Rhabditina</taxon>
        <taxon>Rhabditomorpha</taxon>
        <taxon>Strongyloidea</taxon>
        <taxon>Trichostrongylidae</taxon>
        <taxon>Haemonchus</taxon>
    </lineage>
</organism>
<protein>
    <submittedName>
        <fullName evidence="4">DUF4789 domain-containing protein</fullName>
    </submittedName>
</protein>
<dbReference type="EMBL" id="UZAF01017939">
    <property type="protein sequence ID" value="VDO46366.1"/>
    <property type="molecule type" value="Genomic_DNA"/>
</dbReference>
<dbReference type="Proteomes" id="UP000268014">
    <property type="component" value="Unassembled WGS sequence"/>
</dbReference>
<evidence type="ECO:0000313" key="4">
    <source>
        <dbReference type="WBParaSite" id="HPLM_0001269001-mRNA-1"/>
    </source>
</evidence>
<accession>A0A158QPH6</accession>
<reference evidence="2 3" key="2">
    <citation type="submission" date="2018-11" db="EMBL/GenBank/DDBJ databases">
        <authorList>
            <consortium name="Pathogen Informatics"/>
        </authorList>
    </citation>
    <scope>NUCLEOTIDE SEQUENCE [LARGE SCALE GENOMIC DNA]</scope>
    <source>
        <strain evidence="2 3">MHpl1</strain>
    </source>
</reference>
<keyword evidence="3" id="KW-1185">Reference proteome</keyword>
<sequence length="383" mass="41861">MEELVSTPVVNSYSLEHDASTLLLHNSQRPMQAMLCLLLLFYLPLVSTNCIQCASPTLLNQWQLTGLPSHPAGLPFTPLCNSIGTDDPPEENMKVSSCSTVCFEMVIPSANQYHFVRGCHDEFIETGVTEQQVTSDDKCFYSKKGDQLITSTDGKIQVPAVAAIHYAKVGGEETVVNAKLSMKTLVLEAAVNADPTILKTLTCSDLRPVNCVKSMYYDGTGEDNNKQSCSGGVCTSIEGHLNGRKYIERGCAPISPYTQTACVTMRTNSTFAAGPGDGGSLSREKRSLNVILDATECFCSKVAQWLGALFTPIALMVRDNRLLGGDEKERIVFSVPEKRSKERQKQHYFDTSHEDLKLVGIHPIHSKGDTRKGDPQSGTKADE</sequence>